<evidence type="ECO:0000313" key="1">
    <source>
        <dbReference type="EMBL" id="PWA74182.1"/>
    </source>
</evidence>
<organism evidence="1 2">
    <name type="scientific">Artemisia annua</name>
    <name type="common">Sweet wormwood</name>
    <dbReference type="NCBI Taxonomy" id="35608"/>
    <lineage>
        <taxon>Eukaryota</taxon>
        <taxon>Viridiplantae</taxon>
        <taxon>Streptophyta</taxon>
        <taxon>Embryophyta</taxon>
        <taxon>Tracheophyta</taxon>
        <taxon>Spermatophyta</taxon>
        <taxon>Magnoliopsida</taxon>
        <taxon>eudicotyledons</taxon>
        <taxon>Gunneridae</taxon>
        <taxon>Pentapetalae</taxon>
        <taxon>asterids</taxon>
        <taxon>campanulids</taxon>
        <taxon>Asterales</taxon>
        <taxon>Asteraceae</taxon>
        <taxon>Asteroideae</taxon>
        <taxon>Anthemideae</taxon>
        <taxon>Artemisiinae</taxon>
        <taxon>Artemisia</taxon>
    </lineage>
</organism>
<protein>
    <submittedName>
        <fullName evidence="1">Uncharacterized protein</fullName>
    </submittedName>
</protein>
<keyword evidence="2" id="KW-1185">Reference proteome</keyword>
<name>A0A2U1NKZ4_ARTAN</name>
<dbReference type="Proteomes" id="UP000245207">
    <property type="component" value="Unassembled WGS sequence"/>
</dbReference>
<dbReference type="OrthoDB" id="10528130at2759"/>
<reference evidence="1 2" key="1">
    <citation type="journal article" date="2018" name="Mol. Plant">
        <title>The genome of Artemisia annua provides insight into the evolution of Asteraceae family and artemisinin biosynthesis.</title>
        <authorList>
            <person name="Shen Q."/>
            <person name="Zhang L."/>
            <person name="Liao Z."/>
            <person name="Wang S."/>
            <person name="Yan T."/>
            <person name="Shi P."/>
            <person name="Liu M."/>
            <person name="Fu X."/>
            <person name="Pan Q."/>
            <person name="Wang Y."/>
            <person name="Lv Z."/>
            <person name="Lu X."/>
            <person name="Zhang F."/>
            <person name="Jiang W."/>
            <person name="Ma Y."/>
            <person name="Chen M."/>
            <person name="Hao X."/>
            <person name="Li L."/>
            <person name="Tang Y."/>
            <person name="Lv G."/>
            <person name="Zhou Y."/>
            <person name="Sun X."/>
            <person name="Brodelius P.E."/>
            <person name="Rose J.K.C."/>
            <person name="Tang K."/>
        </authorList>
    </citation>
    <scope>NUCLEOTIDE SEQUENCE [LARGE SCALE GENOMIC DNA]</scope>
    <source>
        <strain evidence="2">cv. Huhao1</strain>
        <tissue evidence="1">Leaf</tissue>
    </source>
</reference>
<evidence type="ECO:0000313" key="2">
    <source>
        <dbReference type="Proteomes" id="UP000245207"/>
    </source>
</evidence>
<dbReference type="EMBL" id="PKPP01002607">
    <property type="protein sequence ID" value="PWA74182.1"/>
    <property type="molecule type" value="Genomic_DNA"/>
</dbReference>
<accession>A0A2U1NKZ4</accession>
<dbReference type="AlphaFoldDB" id="A0A2U1NKZ4"/>
<proteinExistence type="predicted"/>
<gene>
    <name evidence="1" type="ORF">CTI12_AA253220</name>
</gene>
<comment type="caution">
    <text evidence="1">The sequence shown here is derived from an EMBL/GenBank/DDBJ whole genome shotgun (WGS) entry which is preliminary data.</text>
</comment>
<sequence>MVDADWKPSMGFVYGELIKAKEEIKRVLGGNKKAYEDLEMQMQVLNVELPKYKKKMDRFGKELAISICKVNHDDYDPVTCLKNGLLNVMEMETKKLRFNPIHKHTGKWSVKLWKLMNIYNPEKF</sequence>